<evidence type="ECO:0000256" key="3">
    <source>
        <dbReference type="SAM" id="Phobius"/>
    </source>
</evidence>
<feature type="compositionally biased region" description="Polar residues" evidence="2">
    <location>
        <begin position="64"/>
        <end position="83"/>
    </location>
</feature>
<keyword evidence="3" id="KW-0472">Membrane</keyword>
<gene>
    <name evidence="4" type="ORF">FPE_LOCUS28179</name>
</gene>
<feature type="region of interest" description="Disordered" evidence="2">
    <location>
        <begin position="63"/>
        <end position="88"/>
    </location>
</feature>
<organism evidence="4 5">
    <name type="scientific">Fraxinus pennsylvanica</name>
    <dbReference type="NCBI Taxonomy" id="56036"/>
    <lineage>
        <taxon>Eukaryota</taxon>
        <taxon>Viridiplantae</taxon>
        <taxon>Streptophyta</taxon>
        <taxon>Embryophyta</taxon>
        <taxon>Tracheophyta</taxon>
        <taxon>Spermatophyta</taxon>
        <taxon>Magnoliopsida</taxon>
        <taxon>eudicotyledons</taxon>
        <taxon>Gunneridae</taxon>
        <taxon>Pentapetalae</taxon>
        <taxon>asterids</taxon>
        <taxon>lamiids</taxon>
        <taxon>Lamiales</taxon>
        <taxon>Oleaceae</taxon>
        <taxon>Oleeae</taxon>
        <taxon>Fraxinus</taxon>
    </lineage>
</organism>
<dbReference type="GO" id="GO:0015031">
    <property type="term" value="P:protein transport"/>
    <property type="evidence" value="ECO:0007669"/>
    <property type="project" value="InterPro"/>
</dbReference>
<evidence type="ECO:0000256" key="2">
    <source>
        <dbReference type="SAM" id="MobiDB-lite"/>
    </source>
</evidence>
<dbReference type="PANTHER" id="PTHR12161">
    <property type="entry name" value="IST1 FAMILY MEMBER"/>
    <property type="match status" value="1"/>
</dbReference>
<keyword evidence="3" id="KW-0812">Transmembrane</keyword>
<dbReference type="EMBL" id="OU503052">
    <property type="protein sequence ID" value="CAI9780749.1"/>
    <property type="molecule type" value="Genomic_DNA"/>
</dbReference>
<evidence type="ECO:0000313" key="5">
    <source>
        <dbReference type="Proteomes" id="UP000834106"/>
    </source>
</evidence>
<proteinExistence type="inferred from homology"/>
<evidence type="ECO:0000313" key="4">
    <source>
        <dbReference type="EMBL" id="CAI9780749.1"/>
    </source>
</evidence>
<sequence>MLLNIIFVNRVILDFVLGVVLIILVVLRIRPSNGPGSGDGTVRKVPKDLVSVGDRTYTFDSVLDSKSSQPRSAAPCTASTVPSKDQRREEVEQLFRDETMVEVYDLIENFCEYIINIFATSANKNDINEALSTQIFASARFGDLPELRSIRKLFGERYGQSFTTAALESLPGNLVNIQVTKTIGNKISSSDDLEMPVSIIEETERKIVYIDLLSEKQTLPKSAFNSSLQLNDMVKFTVSKFIGETNAGGMADESS</sequence>
<dbReference type="InterPro" id="IPR042277">
    <property type="entry name" value="IST1-like"/>
</dbReference>
<dbReference type="AlphaFoldDB" id="A0AAD2A366"/>
<name>A0AAD2A366_9LAMI</name>
<evidence type="ECO:0000256" key="1">
    <source>
        <dbReference type="ARBA" id="ARBA00005536"/>
    </source>
</evidence>
<keyword evidence="3" id="KW-1133">Transmembrane helix</keyword>
<protein>
    <submittedName>
        <fullName evidence="4">Uncharacterized protein</fullName>
    </submittedName>
</protein>
<dbReference type="Proteomes" id="UP000834106">
    <property type="component" value="Chromosome 17"/>
</dbReference>
<dbReference type="Pfam" id="PF03398">
    <property type="entry name" value="Ist1"/>
    <property type="match status" value="1"/>
</dbReference>
<comment type="similarity">
    <text evidence="1">Belongs to the IST1 family.</text>
</comment>
<dbReference type="InterPro" id="IPR005061">
    <property type="entry name" value="Ist1"/>
</dbReference>
<feature type="transmembrane region" description="Helical" evidence="3">
    <location>
        <begin position="6"/>
        <end position="27"/>
    </location>
</feature>
<keyword evidence="5" id="KW-1185">Reference proteome</keyword>
<dbReference type="Gene3D" id="1.20.1260.60">
    <property type="entry name" value="Vacuolar protein sorting-associated protein Ist1"/>
    <property type="match status" value="1"/>
</dbReference>
<reference evidence="4" key="1">
    <citation type="submission" date="2023-05" db="EMBL/GenBank/DDBJ databases">
        <authorList>
            <person name="Huff M."/>
        </authorList>
    </citation>
    <scope>NUCLEOTIDE SEQUENCE</scope>
</reference>
<accession>A0AAD2A366</accession>
<dbReference type="PANTHER" id="PTHR12161:SF44">
    <property type="entry name" value="REGULATOR OF VPS4 ACTIVITY IN THE MVB PATHWAY PROTEIN"/>
    <property type="match status" value="1"/>
</dbReference>